<dbReference type="Gene3D" id="3.40.50.2300">
    <property type="match status" value="1"/>
</dbReference>
<dbReference type="SUPFAM" id="SSF46894">
    <property type="entry name" value="C-terminal effector domain of the bipartite response regulators"/>
    <property type="match status" value="1"/>
</dbReference>
<dbReference type="Proteomes" id="UP000014387">
    <property type="component" value="Unassembled WGS sequence"/>
</dbReference>
<dbReference type="RefSeq" id="WP_016443404.1">
    <property type="nucleotide sequence ID" value="NZ_KE150266.1"/>
</dbReference>
<dbReference type="GO" id="GO:0003677">
    <property type="term" value="F:DNA binding"/>
    <property type="evidence" value="ECO:0007669"/>
    <property type="project" value="UniProtKB-KW"/>
</dbReference>
<proteinExistence type="predicted"/>
<dbReference type="InterPro" id="IPR000792">
    <property type="entry name" value="Tscrpt_reg_LuxR_C"/>
</dbReference>
<dbReference type="InterPro" id="IPR016032">
    <property type="entry name" value="Sig_transdc_resp-reg_C-effctor"/>
</dbReference>
<feature type="domain" description="HTH luxR-type" evidence="3">
    <location>
        <begin position="138"/>
        <end position="203"/>
    </location>
</feature>
<evidence type="ECO:0000313" key="5">
    <source>
        <dbReference type="EMBL" id="EPD30292.1"/>
    </source>
</evidence>
<keyword evidence="2" id="KW-0597">Phosphoprotein</keyword>
<dbReference type="AlphaFoldDB" id="A0A9W5VVU8"/>
<dbReference type="InterPro" id="IPR011006">
    <property type="entry name" value="CheY-like_superfamily"/>
</dbReference>
<dbReference type="EMBL" id="AGWN01000001">
    <property type="protein sequence ID" value="EPD30292.1"/>
    <property type="molecule type" value="Genomic_DNA"/>
</dbReference>
<dbReference type="PROSITE" id="PS50110">
    <property type="entry name" value="RESPONSE_REGULATORY"/>
    <property type="match status" value="1"/>
</dbReference>
<dbReference type="OrthoDB" id="9808843at2"/>
<comment type="caution">
    <text evidence="5">The sequence shown here is derived from an EMBL/GenBank/DDBJ whole genome shotgun (WGS) entry which is preliminary data.</text>
</comment>
<dbReference type="Pfam" id="PF00072">
    <property type="entry name" value="Response_reg"/>
    <property type="match status" value="1"/>
</dbReference>
<dbReference type="SUPFAM" id="SSF52172">
    <property type="entry name" value="CheY-like"/>
    <property type="match status" value="1"/>
</dbReference>
<accession>A0A9W5VVU8</accession>
<reference evidence="5 6" key="1">
    <citation type="submission" date="2013-05" db="EMBL/GenBank/DDBJ databases">
        <title>The Genome Sequence of Actinomyces europaeus ACS-120-V-COL10B.</title>
        <authorList>
            <consortium name="The Broad Institute Genomics Platform"/>
            <person name="Earl A."/>
            <person name="Ward D."/>
            <person name="Feldgarden M."/>
            <person name="Gevers D."/>
            <person name="Saerens B."/>
            <person name="Vaneechoutte M."/>
            <person name="Walker B."/>
            <person name="Young S."/>
            <person name="Zeng Q."/>
            <person name="Gargeya S."/>
            <person name="Fitzgerald M."/>
            <person name="Haas B."/>
            <person name="Abouelleil A."/>
            <person name="Allen A.W."/>
            <person name="Alvarado L."/>
            <person name="Arachchi H.M."/>
            <person name="Berlin A.M."/>
            <person name="Chapman S.B."/>
            <person name="Gainer-Dewar J."/>
            <person name="Goldberg J."/>
            <person name="Griggs A."/>
            <person name="Gujja S."/>
            <person name="Hansen M."/>
            <person name="Howarth C."/>
            <person name="Imamovic A."/>
            <person name="Ireland A."/>
            <person name="Larimer J."/>
            <person name="McCowan C."/>
            <person name="Murphy C."/>
            <person name="Pearson M."/>
            <person name="Poon T.W."/>
            <person name="Priest M."/>
            <person name="Roberts A."/>
            <person name="Saif S."/>
            <person name="Shea T."/>
            <person name="Sisk P."/>
            <person name="Sykes S."/>
            <person name="Wortman J."/>
            <person name="Nusbaum C."/>
            <person name="Birren B."/>
        </authorList>
    </citation>
    <scope>NUCLEOTIDE SEQUENCE [LARGE SCALE GENOMIC DNA]</scope>
    <source>
        <strain evidence="5 6">ACS-120-V-Col10b</strain>
    </source>
</reference>
<feature type="modified residue" description="4-aspartylphosphate" evidence="2">
    <location>
        <position position="56"/>
    </location>
</feature>
<evidence type="ECO:0008006" key="7">
    <source>
        <dbReference type="Google" id="ProtNLM"/>
    </source>
</evidence>
<dbReference type="PANTHER" id="PTHR43214">
    <property type="entry name" value="TWO-COMPONENT RESPONSE REGULATOR"/>
    <property type="match status" value="1"/>
</dbReference>
<dbReference type="GO" id="GO:0006355">
    <property type="term" value="P:regulation of DNA-templated transcription"/>
    <property type="evidence" value="ECO:0007669"/>
    <property type="project" value="InterPro"/>
</dbReference>
<evidence type="ECO:0000313" key="6">
    <source>
        <dbReference type="Proteomes" id="UP000014387"/>
    </source>
</evidence>
<gene>
    <name evidence="5" type="ORF">HMPREF9238_00029</name>
</gene>
<dbReference type="SMART" id="SM00448">
    <property type="entry name" value="REC"/>
    <property type="match status" value="1"/>
</dbReference>
<dbReference type="InterPro" id="IPR039420">
    <property type="entry name" value="WalR-like"/>
</dbReference>
<evidence type="ECO:0000259" key="3">
    <source>
        <dbReference type="PROSITE" id="PS50043"/>
    </source>
</evidence>
<dbReference type="CDD" id="cd06170">
    <property type="entry name" value="LuxR_C_like"/>
    <property type="match status" value="1"/>
</dbReference>
<dbReference type="PROSITE" id="PS50043">
    <property type="entry name" value="HTH_LUXR_2"/>
    <property type="match status" value="1"/>
</dbReference>
<dbReference type="PRINTS" id="PR00038">
    <property type="entry name" value="HTHLUXR"/>
</dbReference>
<keyword evidence="6" id="KW-1185">Reference proteome</keyword>
<dbReference type="PANTHER" id="PTHR43214:SF42">
    <property type="entry name" value="TRANSCRIPTIONAL REGULATORY PROTEIN DESR"/>
    <property type="match status" value="1"/>
</dbReference>
<sequence length="205" mass="22074">MEAIRVVIADDQHLVRGALAALLALEPDIEVVADVATGNEALDIARRKEADVLLLDIEMGQESLTGLEVAEKVSQLHLLARVLVVTTFGRPGYLQRALEAGALGFIVKDTPSSQLAEAVRRVHRGLRVIDPALAEESLFTPRSPLSEREADVLRAALPGGSIKHVAELLGLSQGTVRNHISSAIAKVGADNRYEASRIARDRGWL</sequence>
<feature type="domain" description="Response regulatory" evidence="4">
    <location>
        <begin position="5"/>
        <end position="123"/>
    </location>
</feature>
<evidence type="ECO:0000256" key="1">
    <source>
        <dbReference type="ARBA" id="ARBA00023125"/>
    </source>
</evidence>
<dbReference type="Pfam" id="PF00196">
    <property type="entry name" value="GerE"/>
    <property type="match status" value="1"/>
</dbReference>
<dbReference type="InterPro" id="IPR001789">
    <property type="entry name" value="Sig_transdc_resp-reg_receiver"/>
</dbReference>
<organism evidence="5 6">
    <name type="scientific">Gleimia europaea ACS-120-V-Col10b</name>
    <dbReference type="NCBI Taxonomy" id="883069"/>
    <lineage>
        <taxon>Bacteria</taxon>
        <taxon>Bacillati</taxon>
        <taxon>Actinomycetota</taxon>
        <taxon>Actinomycetes</taxon>
        <taxon>Actinomycetales</taxon>
        <taxon>Actinomycetaceae</taxon>
        <taxon>Gleimia</taxon>
    </lineage>
</organism>
<evidence type="ECO:0000259" key="4">
    <source>
        <dbReference type="PROSITE" id="PS50110"/>
    </source>
</evidence>
<keyword evidence="1" id="KW-0238">DNA-binding</keyword>
<name>A0A9W5VVU8_9ACTO</name>
<protein>
    <recommendedName>
        <fullName evidence="7">Response regulatory domain-containing protein</fullName>
    </recommendedName>
</protein>
<evidence type="ECO:0000256" key="2">
    <source>
        <dbReference type="PROSITE-ProRule" id="PRU00169"/>
    </source>
</evidence>
<dbReference type="SMART" id="SM00421">
    <property type="entry name" value="HTH_LUXR"/>
    <property type="match status" value="1"/>
</dbReference>
<dbReference type="GO" id="GO:0000160">
    <property type="term" value="P:phosphorelay signal transduction system"/>
    <property type="evidence" value="ECO:0007669"/>
    <property type="project" value="InterPro"/>
</dbReference>